<name>C4WMA4_9HYPH</name>
<dbReference type="EMBL" id="ACQA01000002">
    <property type="protein sequence ID" value="EEQ93102.1"/>
    <property type="molecule type" value="Genomic_DNA"/>
</dbReference>
<dbReference type="Proteomes" id="UP000004386">
    <property type="component" value="Unassembled WGS sequence"/>
</dbReference>
<protein>
    <submittedName>
        <fullName evidence="1">Uncharacterized protein</fullName>
    </submittedName>
</protein>
<sequence>MRIPKRKRFRRNVQAQPRTKPRKLFRVKYSPNGLMALAKNENIFNRLLLWGHAPMNFPAGISASWAKGEIDSPASYPVSIIQF</sequence>
<comment type="caution">
    <text evidence="1">The sequence shown here is derived from an EMBL/GenBank/DDBJ whole genome shotgun (WGS) entry which is preliminary data.</text>
</comment>
<evidence type="ECO:0000313" key="1">
    <source>
        <dbReference type="EMBL" id="EEQ93102.1"/>
    </source>
</evidence>
<proteinExistence type="predicted"/>
<dbReference type="HOGENOM" id="CLU_2539242_0_0_5"/>
<gene>
    <name evidence="1" type="ORF">OINT_2000235</name>
</gene>
<accession>C4WMA4</accession>
<reference evidence="1 2" key="1">
    <citation type="submission" date="2009-05" db="EMBL/GenBank/DDBJ databases">
        <authorList>
            <person name="Setubal J.C."/>
            <person name="Boyle S."/>
            <person name="Crasta O.R."/>
            <person name="Gillespie J.J."/>
            <person name="Kenyon R.W."/>
            <person name="Lu J."/>
            <person name="Mane S."/>
            <person name="Nagrani S."/>
            <person name="Shallom J.M."/>
            <person name="Shallom S."/>
            <person name="Shukla M."/>
            <person name="Snyder E.E."/>
            <person name="Sobral B.W."/>
            <person name="Wattam A.R."/>
            <person name="Will R."/>
            <person name="Williams K."/>
            <person name="Yoo H."/>
            <person name="Munk C."/>
            <person name="Tapia R."/>
            <person name="Green L."/>
            <person name="Rogers Y."/>
            <person name="Detter J.C."/>
            <person name="Bruce D."/>
            <person name="Brettin T.S."/>
            <person name="Tsolis R."/>
        </authorList>
    </citation>
    <scope>NUCLEOTIDE SEQUENCE [LARGE SCALE GENOMIC DNA]</scope>
    <source>
        <strain evidence="1 2">LMG 3301</strain>
    </source>
</reference>
<evidence type="ECO:0000313" key="2">
    <source>
        <dbReference type="Proteomes" id="UP000004386"/>
    </source>
</evidence>
<dbReference type="AlphaFoldDB" id="C4WMA4"/>
<organism evidence="1 2">
    <name type="scientific">Brucella intermedia LMG 3301</name>
    <dbReference type="NCBI Taxonomy" id="641118"/>
    <lineage>
        <taxon>Bacteria</taxon>
        <taxon>Pseudomonadati</taxon>
        <taxon>Pseudomonadota</taxon>
        <taxon>Alphaproteobacteria</taxon>
        <taxon>Hyphomicrobiales</taxon>
        <taxon>Brucellaceae</taxon>
        <taxon>Brucella/Ochrobactrum group</taxon>
        <taxon>Brucella</taxon>
    </lineage>
</organism>